<dbReference type="Proteomes" id="UP001212421">
    <property type="component" value="Chromosome"/>
</dbReference>
<dbReference type="NCBIfam" id="NF008761">
    <property type="entry name" value="PRK11797.1"/>
    <property type="match status" value="1"/>
</dbReference>
<evidence type="ECO:0000256" key="6">
    <source>
        <dbReference type="HAMAP-Rule" id="MF_01661"/>
    </source>
</evidence>
<dbReference type="Pfam" id="PF05025">
    <property type="entry name" value="RbsD_FucU"/>
    <property type="match status" value="1"/>
</dbReference>
<feature type="binding site" evidence="6">
    <location>
        <position position="29"/>
    </location>
    <ligand>
        <name>substrate</name>
    </ligand>
</feature>
<accession>A0ABY7N9X0</accession>
<feature type="active site" description="Proton donor" evidence="6">
    <location>
        <position position="21"/>
    </location>
</feature>
<evidence type="ECO:0000256" key="2">
    <source>
        <dbReference type="ARBA" id="ARBA00012862"/>
    </source>
</evidence>
<evidence type="ECO:0000256" key="3">
    <source>
        <dbReference type="ARBA" id="ARBA00022490"/>
    </source>
</evidence>
<keyword evidence="8" id="KW-1185">Reference proteome</keyword>
<comment type="pathway">
    <text evidence="6">Carbohydrate metabolism; D-ribose degradation; D-ribose 5-phosphate from beta-D-ribopyranose: step 1/2.</text>
</comment>
<evidence type="ECO:0000256" key="1">
    <source>
        <dbReference type="ARBA" id="ARBA00000223"/>
    </source>
</evidence>
<proteinExistence type="inferred from homology"/>
<name>A0ABY7N9X0_9MICO</name>
<dbReference type="EMBL" id="CP075584">
    <property type="protein sequence ID" value="WBM79307.1"/>
    <property type="molecule type" value="Genomic_DNA"/>
</dbReference>
<comment type="subunit">
    <text evidence="6">Homodecamer.</text>
</comment>
<comment type="function">
    <text evidence="6">Catalyzes the interconversion of beta-pyran and beta-furan forms of D-ribose.</text>
</comment>
<dbReference type="SUPFAM" id="SSF102546">
    <property type="entry name" value="RbsD-like"/>
    <property type="match status" value="1"/>
</dbReference>
<protein>
    <recommendedName>
        <fullName evidence="2 6">D-ribose pyranase</fullName>
        <ecNumber evidence="2 6">5.4.99.62</ecNumber>
    </recommendedName>
</protein>
<dbReference type="PANTHER" id="PTHR37831">
    <property type="entry name" value="D-RIBOSE PYRANASE"/>
    <property type="match status" value="1"/>
</dbReference>
<evidence type="ECO:0000313" key="8">
    <source>
        <dbReference type="Proteomes" id="UP001212421"/>
    </source>
</evidence>
<dbReference type="InterPro" id="IPR023064">
    <property type="entry name" value="D-ribose_pyranase"/>
</dbReference>
<dbReference type="RefSeq" id="WP_281533839.1">
    <property type="nucleotide sequence ID" value="NZ_CP075584.1"/>
</dbReference>
<organism evidence="7 8">
    <name type="scientific">Cryobacterium breve</name>
    <dbReference type="NCBI Taxonomy" id="1259258"/>
    <lineage>
        <taxon>Bacteria</taxon>
        <taxon>Bacillati</taxon>
        <taxon>Actinomycetota</taxon>
        <taxon>Actinomycetes</taxon>
        <taxon>Micrococcales</taxon>
        <taxon>Microbacteriaceae</taxon>
        <taxon>Cryobacterium</taxon>
    </lineage>
</organism>
<keyword evidence="5 6" id="KW-0119">Carbohydrate metabolism</keyword>
<dbReference type="InterPro" id="IPR007721">
    <property type="entry name" value="RbsD_FucU"/>
</dbReference>
<dbReference type="Gene3D" id="3.40.1650.10">
    <property type="entry name" value="RbsD-like domain"/>
    <property type="match status" value="1"/>
</dbReference>
<comment type="subcellular location">
    <subcellularLocation>
        <location evidence="6">Cytoplasm</location>
    </subcellularLocation>
</comment>
<feature type="binding site" evidence="6">
    <location>
        <position position="101"/>
    </location>
    <ligand>
        <name>substrate</name>
    </ligand>
</feature>
<evidence type="ECO:0000313" key="7">
    <source>
        <dbReference type="EMBL" id="WBM79307.1"/>
    </source>
</evidence>
<comment type="catalytic activity">
    <reaction evidence="1 6">
        <text>beta-D-ribopyranose = beta-D-ribofuranose</text>
        <dbReference type="Rhea" id="RHEA:25432"/>
        <dbReference type="ChEBI" id="CHEBI:27476"/>
        <dbReference type="ChEBI" id="CHEBI:47002"/>
        <dbReference type="EC" id="5.4.99.62"/>
    </reaction>
</comment>
<dbReference type="HAMAP" id="MF_01661">
    <property type="entry name" value="D_rib_pyranase"/>
    <property type="match status" value="1"/>
</dbReference>
<keyword evidence="4 6" id="KW-0413">Isomerase</keyword>
<keyword evidence="3 6" id="KW-0963">Cytoplasm</keyword>
<reference evidence="7 8" key="1">
    <citation type="submission" date="2021-05" db="EMBL/GenBank/DDBJ databases">
        <authorList>
            <person name="Kumar R."/>
            <person name="Kumar A."/>
            <person name="Mukhia S."/>
        </authorList>
    </citation>
    <scope>NUCLEOTIDE SEQUENCE [LARGE SCALE GENOMIC DNA]</scope>
    <source>
        <strain evidence="7 8">ERMR7:08</strain>
    </source>
</reference>
<gene>
    <name evidence="6 7" type="primary">rbsD</name>
    <name evidence="7" type="ORF">KIV56_12840</name>
</gene>
<evidence type="ECO:0000256" key="4">
    <source>
        <dbReference type="ARBA" id="ARBA00023235"/>
    </source>
</evidence>
<evidence type="ECO:0000256" key="5">
    <source>
        <dbReference type="ARBA" id="ARBA00023277"/>
    </source>
</evidence>
<sequence>MKLTSGIIHPQLSRVIAECGHTDAIVVADAGLPIPPNVERIDLAHRAGSPAFLDILDTVLGEFIVERAVVSEEIEANSPGMLTSVRARLEAVGVVVEAIPHDEFKARTQGARAIVRTGEYTPYSNVMLYSGAPF</sequence>
<dbReference type="InterPro" id="IPR023750">
    <property type="entry name" value="RbsD-like_sf"/>
</dbReference>
<feature type="binding site" evidence="6">
    <location>
        <begin position="123"/>
        <end position="125"/>
    </location>
    <ligand>
        <name>substrate</name>
    </ligand>
</feature>
<dbReference type="EC" id="5.4.99.62" evidence="2 6"/>
<dbReference type="GO" id="GO:0062193">
    <property type="term" value="F:D-ribose pyranase activity"/>
    <property type="evidence" value="ECO:0007669"/>
    <property type="project" value="UniProtKB-EC"/>
</dbReference>
<dbReference type="PANTHER" id="PTHR37831:SF1">
    <property type="entry name" value="D-RIBOSE PYRANASE"/>
    <property type="match status" value="1"/>
</dbReference>
<comment type="similarity">
    <text evidence="6">Belongs to the RbsD / FucU family. RbsD subfamily.</text>
</comment>